<dbReference type="PANTHER" id="PTHR33121">
    <property type="entry name" value="CYCLIC DI-GMP PHOSPHODIESTERASE PDEF"/>
    <property type="match status" value="1"/>
</dbReference>
<protein>
    <recommendedName>
        <fullName evidence="6">Diguanylate cyclase (GGDEF) domain-containing protein</fullName>
    </recommendedName>
</protein>
<evidence type="ECO:0000256" key="1">
    <source>
        <dbReference type="SAM" id="Phobius"/>
    </source>
</evidence>
<dbReference type="Gene3D" id="3.30.70.270">
    <property type="match status" value="1"/>
</dbReference>
<dbReference type="InterPro" id="IPR029016">
    <property type="entry name" value="GAF-like_dom_sf"/>
</dbReference>
<evidence type="ECO:0000259" key="3">
    <source>
        <dbReference type="PROSITE" id="PS50887"/>
    </source>
</evidence>
<keyword evidence="1" id="KW-0472">Membrane</keyword>
<dbReference type="InterPro" id="IPR050706">
    <property type="entry name" value="Cyclic-di-GMP_PDE-like"/>
</dbReference>
<feature type="transmembrane region" description="Helical" evidence="1">
    <location>
        <begin position="131"/>
        <end position="149"/>
    </location>
</feature>
<dbReference type="InterPro" id="IPR000160">
    <property type="entry name" value="GGDEF_dom"/>
</dbReference>
<dbReference type="Gene3D" id="3.20.20.450">
    <property type="entry name" value="EAL domain"/>
    <property type="match status" value="1"/>
</dbReference>
<feature type="domain" description="EAL" evidence="2">
    <location>
        <begin position="592"/>
        <end position="845"/>
    </location>
</feature>
<dbReference type="PROSITE" id="PS50883">
    <property type="entry name" value="EAL"/>
    <property type="match status" value="1"/>
</dbReference>
<evidence type="ECO:0000259" key="2">
    <source>
        <dbReference type="PROSITE" id="PS50883"/>
    </source>
</evidence>
<dbReference type="InterPro" id="IPR043128">
    <property type="entry name" value="Rev_trsase/Diguanyl_cyclase"/>
</dbReference>
<reference evidence="4" key="1">
    <citation type="submission" date="2021-01" db="EMBL/GenBank/DDBJ databases">
        <title>Whole genome shotgun sequence of Planosporangium flavigriseum NBRC 105377.</title>
        <authorList>
            <person name="Komaki H."/>
            <person name="Tamura T."/>
        </authorList>
    </citation>
    <scope>NUCLEOTIDE SEQUENCE</scope>
    <source>
        <strain evidence="4">NBRC 105377</strain>
    </source>
</reference>
<dbReference type="Pfam" id="PF13185">
    <property type="entry name" value="GAF_2"/>
    <property type="match status" value="1"/>
</dbReference>
<dbReference type="FunFam" id="3.20.20.450:FF:000001">
    <property type="entry name" value="Cyclic di-GMP phosphodiesterase yahA"/>
    <property type="match status" value="1"/>
</dbReference>
<dbReference type="InterPro" id="IPR035919">
    <property type="entry name" value="EAL_sf"/>
</dbReference>
<evidence type="ECO:0000313" key="4">
    <source>
        <dbReference type="EMBL" id="GIG75209.1"/>
    </source>
</evidence>
<dbReference type="InterPro" id="IPR001633">
    <property type="entry name" value="EAL_dom"/>
</dbReference>
<feature type="transmembrane region" description="Helical" evidence="1">
    <location>
        <begin position="94"/>
        <end position="119"/>
    </location>
</feature>
<dbReference type="SMART" id="SM00052">
    <property type="entry name" value="EAL"/>
    <property type="match status" value="1"/>
</dbReference>
<comment type="caution">
    <text evidence="4">The sequence shown here is derived from an EMBL/GenBank/DDBJ whole genome shotgun (WGS) entry which is preliminary data.</text>
</comment>
<sequence>MNGDSSVTAATGSSVRPRRARAGVRVALLTVGTAVVTLAVQLILPDRGRWSFTHNVIAMSVITLMSVATEGFTINLRVRRGSHALGLGEVPLVLGLFTVGPAGLLFARVLGGAVGTALFRRQRGLKLAFNVALYGAQATLAAAVFGLLAGPPPALGPREWAAAYAAMIAADALAAVLVTVVISLHDDPGEWRRLPAAVVRGVPVVFVSTSIALLGGLVVGRDFRAIGLLAVFSVVVFLALRGYERQGQGHAQVEGLYAFTRALDGSLDSAEVTWTVLGEVRDQLRAEVAELLMPGPGGGQWTRTRMSGTGRLDSTMVTTGAESAWWYPAAQGRPVLWAAGRDTSRGEGPAGDAPVDGIAVPLSLGDSGRAVLLVANSLADTPTFGAQQVRLFEALANHAGLSLAKTVLVDRLRIEVSEKERLARYDLLTGLPNRQQFQELLGASLRDPGTGVTAVMVLDLDRFKEVNDALGHDTGDALLLEVADRLRQQLAGQGLVARLGGDEFAVMLSDLTCPAEALAVGHDLADAMDQPVVIDHLSLTPRVSIGIACGPEHGDAAQLLMQHADVAMYAAKRTRSGARLYEPRDDKSSAHHLSLTADLARAIRLDELTVQFQPKLDPTTGLVTGAEALARWRHPREGFISPDVFIPLAERSGLIRPLTLHVLKVALRQCAAWRRAGHDLHIAVNLSPNALHDSTLPDVVTRLLEQTGVPPASLTLEITESTLMADPTGGRKTLDRLRAIGVRLSIDDFGTGYSSLGRLRNLPINEVKIDKSFVQRLAEDHRDRAVVRSAIQLGHALDLDVVAEGVEDAATLEHLRREGCDLLQGYFISKPLAAADFAAWLVGRTSRERDTALPRAGA</sequence>
<evidence type="ECO:0000313" key="5">
    <source>
        <dbReference type="Proteomes" id="UP000653674"/>
    </source>
</evidence>
<dbReference type="PANTHER" id="PTHR33121:SF71">
    <property type="entry name" value="OXYGEN SENSOR PROTEIN DOSP"/>
    <property type="match status" value="1"/>
</dbReference>
<dbReference type="SUPFAM" id="SSF141868">
    <property type="entry name" value="EAL domain-like"/>
    <property type="match status" value="1"/>
</dbReference>
<feature type="transmembrane region" description="Helical" evidence="1">
    <location>
        <begin position="225"/>
        <end position="243"/>
    </location>
</feature>
<dbReference type="CDD" id="cd01948">
    <property type="entry name" value="EAL"/>
    <property type="match status" value="1"/>
</dbReference>
<dbReference type="GO" id="GO:0071111">
    <property type="term" value="F:cyclic-guanylate-specific phosphodiesterase activity"/>
    <property type="evidence" value="ECO:0007669"/>
    <property type="project" value="InterPro"/>
</dbReference>
<feature type="transmembrane region" description="Helical" evidence="1">
    <location>
        <begin position="22"/>
        <end position="44"/>
    </location>
</feature>
<proteinExistence type="predicted"/>
<feature type="transmembrane region" description="Helical" evidence="1">
    <location>
        <begin position="197"/>
        <end position="219"/>
    </location>
</feature>
<name>A0A8J3LPN3_9ACTN</name>
<dbReference type="Proteomes" id="UP000653674">
    <property type="component" value="Unassembled WGS sequence"/>
</dbReference>
<dbReference type="InterPro" id="IPR029787">
    <property type="entry name" value="Nucleotide_cyclase"/>
</dbReference>
<dbReference type="Gene3D" id="3.30.450.40">
    <property type="match status" value="1"/>
</dbReference>
<keyword evidence="5" id="KW-1185">Reference proteome</keyword>
<evidence type="ECO:0008006" key="6">
    <source>
        <dbReference type="Google" id="ProtNLM"/>
    </source>
</evidence>
<dbReference type="EMBL" id="BONU01000028">
    <property type="protein sequence ID" value="GIG75209.1"/>
    <property type="molecule type" value="Genomic_DNA"/>
</dbReference>
<keyword evidence="1" id="KW-0812">Transmembrane</keyword>
<feature type="transmembrane region" description="Helical" evidence="1">
    <location>
        <begin position="56"/>
        <end position="74"/>
    </location>
</feature>
<dbReference type="CDD" id="cd01949">
    <property type="entry name" value="GGDEF"/>
    <property type="match status" value="1"/>
</dbReference>
<dbReference type="Pfam" id="PF00990">
    <property type="entry name" value="GGDEF"/>
    <property type="match status" value="1"/>
</dbReference>
<gene>
    <name evidence="4" type="ORF">Pfl04_36130</name>
</gene>
<dbReference type="SMART" id="SM00267">
    <property type="entry name" value="GGDEF"/>
    <property type="match status" value="1"/>
</dbReference>
<dbReference type="InterPro" id="IPR003018">
    <property type="entry name" value="GAF"/>
</dbReference>
<dbReference type="NCBIfam" id="TIGR00254">
    <property type="entry name" value="GGDEF"/>
    <property type="match status" value="1"/>
</dbReference>
<dbReference type="Pfam" id="PF00563">
    <property type="entry name" value="EAL"/>
    <property type="match status" value="1"/>
</dbReference>
<dbReference type="SUPFAM" id="SSF55781">
    <property type="entry name" value="GAF domain-like"/>
    <property type="match status" value="1"/>
</dbReference>
<accession>A0A8J3LPN3</accession>
<feature type="transmembrane region" description="Helical" evidence="1">
    <location>
        <begin position="161"/>
        <end position="185"/>
    </location>
</feature>
<keyword evidence="1" id="KW-1133">Transmembrane helix</keyword>
<feature type="domain" description="GGDEF" evidence="3">
    <location>
        <begin position="451"/>
        <end position="583"/>
    </location>
</feature>
<organism evidence="4 5">
    <name type="scientific">Planosporangium flavigriseum</name>
    <dbReference type="NCBI Taxonomy" id="373681"/>
    <lineage>
        <taxon>Bacteria</taxon>
        <taxon>Bacillati</taxon>
        <taxon>Actinomycetota</taxon>
        <taxon>Actinomycetes</taxon>
        <taxon>Micromonosporales</taxon>
        <taxon>Micromonosporaceae</taxon>
        <taxon>Planosporangium</taxon>
    </lineage>
</organism>
<dbReference type="PROSITE" id="PS50887">
    <property type="entry name" value="GGDEF"/>
    <property type="match status" value="1"/>
</dbReference>
<dbReference type="AlphaFoldDB" id="A0A8J3LPN3"/>
<dbReference type="SUPFAM" id="SSF55073">
    <property type="entry name" value="Nucleotide cyclase"/>
    <property type="match status" value="1"/>
</dbReference>